<gene>
    <name evidence="3" type="ORF">TRICI_006328</name>
</gene>
<evidence type="ECO:0000313" key="3">
    <source>
        <dbReference type="EMBL" id="KAA8899616.1"/>
    </source>
</evidence>
<proteinExistence type="predicted"/>
<dbReference type="SUPFAM" id="SSF48208">
    <property type="entry name" value="Six-hairpin glycosidases"/>
    <property type="match status" value="1"/>
</dbReference>
<protein>
    <recommendedName>
        <fullName evidence="2">Mannosylglycerate hydrolase MGH1-like glycoside hydrolase domain-containing protein</fullName>
    </recommendedName>
</protein>
<dbReference type="VEuPathDB" id="FungiDB:TRICI_006328"/>
<organism evidence="3 4">
    <name type="scientific">Trichomonascus ciferrii</name>
    <dbReference type="NCBI Taxonomy" id="44093"/>
    <lineage>
        <taxon>Eukaryota</taxon>
        <taxon>Fungi</taxon>
        <taxon>Dikarya</taxon>
        <taxon>Ascomycota</taxon>
        <taxon>Saccharomycotina</taxon>
        <taxon>Dipodascomycetes</taxon>
        <taxon>Dipodascales</taxon>
        <taxon>Trichomonascaceae</taxon>
        <taxon>Trichomonascus</taxon>
        <taxon>Trichomonascus ciferrii complex</taxon>
    </lineage>
</organism>
<accession>A0A642UIE0</accession>
<dbReference type="InterPro" id="IPR054491">
    <property type="entry name" value="MGH1-like_GH"/>
</dbReference>
<dbReference type="AlphaFoldDB" id="A0A642UIE0"/>
<name>A0A642UIE0_9ASCO</name>
<dbReference type="Pfam" id="PF22422">
    <property type="entry name" value="MGH1-like_GH"/>
    <property type="match status" value="1"/>
</dbReference>
<keyword evidence="1" id="KW-0732">Signal</keyword>
<evidence type="ECO:0000313" key="4">
    <source>
        <dbReference type="Proteomes" id="UP000761534"/>
    </source>
</evidence>
<feature type="domain" description="Mannosylglycerate hydrolase MGH1-like glycoside hydrolase" evidence="2">
    <location>
        <begin position="96"/>
        <end position="332"/>
    </location>
</feature>
<dbReference type="InterPro" id="IPR012341">
    <property type="entry name" value="6hp_glycosidase-like_sf"/>
</dbReference>
<sequence>MVNFKSIAGIVFFITSAIGDGTTFLDHDKPIEGYGAKSWLKEQIPFIDIPDEVLQSVYYYRWSVTQRHLRYGYPGHGYVMTEFTVPIGYESKLGGLSDAAGHQIYEGRWLRDPGPVEDFFRLWTRGGGNSNQYTHWILKSGLSHAEVTGDTDFLVEQLEGMKHVFEKWKGSYDENAGLYYFTPFYDAQEYSLPSYVWGDEDDLATGPLTYRPSLNAYMVANARAIATVADLAGESETSDNYTSIADDLEKAIMDHLWDPEQKFFVDVITPENPNLEPISGREEVGFYPFRFGIGLEPEYMDPTIDQLYDPEGFNTEFGPPTIETRNQYYHAEKPDDYC</sequence>
<comment type="caution">
    <text evidence="3">The sequence shown here is derived from an EMBL/GenBank/DDBJ whole genome shotgun (WGS) entry which is preliminary data.</text>
</comment>
<dbReference type="GO" id="GO:0004553">
    <property type="term" value="F:hydrolase activity, hydrolyzing O-glycosyl compounds"/>
    <property type="evidence" value="ECO:0007669"/>
    <property type="project" value="UniProtKB-ARBA"/>
</dbReference>
<dbReference type="OrthoDB" id="5382128at2759"/>
<keyword evidence="4" id="KW-1185">Reference proteome</keyword>
<dbReference type="EMBL" id="SWFS01000518">
    <property type="protein sequence ID" value="KAA8899616.1"/>
    <property type="molecule type" value="Genomic_DNA"/>
</dbReference>
<dbReference type="GO" id="GO:0005975">
    <property type="term" value="P:carbohydrate metabolic process"/>
    <property type="evidence" value="ECO:0007669"/>
    <property type="project" value="InterPro"/>
</dbReference>
<feature type="chain" id="PRO_5025035425" description="Mannosylglycerate hydrolase MGH1-like glycoside hydrolase domain-containing protein" evidence="1">
    <location>
        <begin position="20"/>
        <end position="338"/>
    </location>
</feature>
<dbReference type="Gene3D" id="1.50.10.10">
    <property type="match status" value="1"/>
</dbReference>
<evidence type="ECO:0000256" key="1">
    <source>
        <dbReference type="SAM" id="SignalP"/>
    </source>
</evidence>
<feature type="signal peptide" evidence="1">
    <location>
        <begin position="1"/>
        <end position="19"/>
    </location>
</feature>
<evidence type="ECO:0000259" key="2">
    <source>
        <dbReference type="Pfam" id="PF22422"/>
    </source>
</evidence>
<dbReference type="Proteomes" id="UP000761534">
    <property type="component" value="Unassembled WGS sequence"/>
</dbReference>
<dbReference type="InterPro" id="IPR008928">
    <property type="entry name" value="6-hairpin_glycosidase_sf"/>
</dbReference>
<reference evidence="3" key="1">
    <citation type="journal article" date="2019" name="G3 (Bethesda)">
        <title>Genome Assemblies of Two Rare Opportunistic Yeast Pathogens: Diutina rugosa (syn. Candida rugosa) and Trichomonascus ciferrii (syn. Candida ciferrii).</title>
        <authorList>
            <person name="Mixao V."/>
            <person name="Saus E."/>
            <person name="Hansen A.P."/>
            <person name="Lass-Florl C."/>
            <person name="Gabaldon T."/>
        </authorList>
    </citation>
    <scope>NUCLEOTIDE SEQUENCE</scope>
    <source>
        <strain evidence="3">CBS 4856</strain>
    </source>
</reference>